<reference evidence="1" key="1">
    <citation type="journal article" date="2021" name="Nat. Commun.">
        <title>Genetic determinants of endophytism in the Arabidopsis root mycobiome.</title>
        <authorList>
            <person name="Mesny F."/>
            <person name="Miyauchi S."/>
            <person name="Thiergart T."/>
            <person name="Pickel B."/>
            <person name="Atanasova L."/>
            <person name="Karlsson M."/>
            <person name="Huettel B."/>
            <person name="Barry K.W."/>
            <person name="Haridas S."/>
            <person name="Chen C."/>
            <person name="Bauer D."/>
            <person name="Andreopoulos W."/>
            <person name="Pangilinan J."/>
            <person name="LaButti K."/>
            <person name="Riley R."/>
            <person name="Lipzen A."/>
            <person name="Clum A."/>
            <person name="Drula E."/>
            <person name="Henrissat B."/>
            <person name="Kohler A."/>
            <person name="Grigoriev I.V."/>
            <person name="Martin F.M."/>
            <person name="Hacquard S."/>
        </authorList>
    </citation>
    <scope>NUCLEOTIDE SEQUENCE</scope>
    <source>
        <strain evidence="1">MPI-CAGE-AT-0147</strain>
    </source>
</reference>
<sequence length="275" mass="30468">MTSVQDTQQASGEQILSQFHNALTRFESADSFYCGGSLPVLPITKYENFTSGNTRVTCPRPVIFWRKENVAKHATFDRNWNTIRHWASSLDELIQDCCPAKFGYGDQNVFDEKVRKAGALGADSISTKFHPYDFGIVDTVARELLPGLVTAGKQLPVERWGIVAELYQLNPYSAPSGMFKPHVDTPRGRTHFGSLVVVLPTEIKGNILTQTLTIRRARAPNLLPGGQLKIIHKGRNESISNMTNGITLKVLLDGLSSTAIANTKFYLSLQDTVSR</sequence>
<proteinExistence type="predicted"/>
<keyword evidence="2" id="KW-1185">Reference proteome</keyword>
<name>A0A9P9IWQ3_9HYPO</name>
<dbReference type="AlphaFoldDB" id="A0A9P9IWQ3"/>
<protein>
    <recommendedName>
        <fullName evidence="3">Fe2OG dioxygenase domain-containing protein</fullName>
    </recommendedName>
</protein>
<evidence type="ECO:0008006" key="3">
    <source>
        <dbReference type="Google" id="ProtNLM"/>
    </source>
</evidence>
<gene>
    <name evidence="1" type="ORF">EDB81DRAFT_887600</name>
</gene>
<dbReference type="PANTHER" id="PTHR33099:SF7">
    <property type="entry name" value="MYND-TYPE DOMAIN-CONTAINING PROTEIN"/>
    <property type="match status" value="1"/>
</dbReference>
<evidence type="ECO:0000313" key="1">
    <source>
        <dbReference type="EMBL" id="KAH7133790.1"/>
    </source>
</evidence>
<dbReference type="OrthoDB" id="27483at2759"/>
<dbReference type="PANTHER" id="PTHR33099">
    <property type="entry name" value="FE2OG DIOXYGENASE DOMAIN-CONTAINING PROTEIN"/>
    <property type="match status" value="1"/>
</dbReference>
<evidence type="ECO:0000313" key="2">
    <source>
        <dbReference type="Proteomes" id="UP000738349"/>
    </source>
</evidence>
<accession>A0A9P9IWQ3</accession>
<organism evidence="1 2">
    <name type="scientific">Dactylonectria macrodidyma</name>
    <dbReference type="NCBI Taxonomy" id="307937"/>
    <lineage>
        <taxon>Eukaryota</taxon>
        <taxon>Fungi</taxon>
        <taxon>Dikarya</taxon>
        <taxon>Ascomycota</taxon>
        <taxon>Pezizomycotina</taxon>
        <taxon>Sordariomycetes</taxon>
        <taxon>Hypocreomycetidae</taxon>
        <taxon>Hypocreales</taxon>
        <taxon>Nectriaceae</taxon>
        <taxon>Dactylonectria</taxon>
    </lineage>
</organism>
<dbReference type="Proteomes" id="UP000738349">
    <property type="component" value="Unassembled WGS sequence"/>
</dbReference>
<comment type="caution">
    <text evidence="1">The sequence shown here is derived from an EMBL/GenBank/DDBJ whole genome shotgun (WGS) entry which is preliminary data.</text>
</comment>
<dbReference type="EMBL" id="JAGMUV010000015">
    <property type="protein sequence ID" value="KAH7133790.1"/>
    <property type="molecule type" value="Genomic_DNA"/>
</dbReference>